<dbReference type="EMBL" id="QOUW02000030">
    <property type="protein sequence ID" value="RIW13460.1"/>
    <property type="molecule type" value="Genomic_DNA"/>
</dbReference>
<evidence type="ECO:0000313" key="2">
    <source>
        <dbReference type="Proteomes" id="UP000253437"/>
    </source>
</evidence>
<sequence>MTFSPPTLQGESELFIASNLNSLEDFLKTDIANHKHIYCCFPLTHFCFSFCKDLNARKVCSISFQDAHTLYPPFKRP</sequence>
<proteinExistence type="predicted"/>
<comment type="caution">
    <text evidence="1">The sequence shown here is derived from an EMBL/GenBank/DDBJ whole genome shotgun (WGS) entry which is preliminary data.</text>
</comment>
<evidence type="ECO:0000313" key="1">
    <source>
        <dbReference type="EMBL" id="RIW13460.1"/>
    </source>
</evidence>
<organism evidence="1 2">
    <name type="scientific">Vibrio harveyi</name>
    <name type="common">Beneckea harveyi</name>
    <dbReference type="NCBI Taxonomy" id="669"/>
    <lineage>
        <taxon>Bacteria</taxon>
        <taxon>Pseudomonadati</taxon>
        <taxon>Pseudomonadota</taxon>
        <taxon>Gammaproteobacteria</taxon>
        <taxon>Vibrionales</taxon>
        <taxon>Vibrionaceae</taxon>
        <taxon>Vibrio</taxon>
    </lineage>
</organism>
<accession>A0A8B3DJ03</accession>
<dbReference type="Proteomes" id="UP000253437">
    <property type="component" value="Unassembled WGS sequence"/>
</dbReference>
<name>A0A8B3DJ03_VIBHA</name>
<reference evidence="1 2" key="1">
    <citation type="submission" date="2018-08" db="EMBL/GenBank/DDBJ databases">
        <title>Vibrio harveyi strains pathogenic to white snook Centropomus viridis Lockington (1877) and potential probiotic bacteria.</title>
        <authorList>
            <person name="Soto-Rodriguez S."/>
            <person name="Gomez-Gil B."/>
            <person name="Lozano-Olvera R."/>
        </authorList>
    </citation>
    <scope>NUCLEOTIDE SEQUENCE [LARGE SCALE GENOMIC DNA]</scope>
    <source>
        <strain evidence="1 2">CAIM 1508</strain>
    </source>
</reference>
<gene>
    <name evidence="1" type="ORF">DS957_010870</name>
</gene>
<dbReference type="AlphaFoldDB" id="A0A8B3DJ03"/>
<protein>
    <submittedName>
        <fullName evidence="1">Uncharacterized protein</fullName>
    </submittedName>
</protein>